<evidence type="ECO:0000256" key="1">
    <source>
        <dbReference type="ARBA" id="ARBA00004496"/>
    </source>
</evidence>
<dbReference type="PANTHER" id="PTHR42713:SF3">
    <property type="entry name" value="TRANSCRIPTIONAL REGULATORY PROTEIN HPTR"/>
    <property type="match status" value="1"/>
</dbReference>
<feature type="modified residue" description="4-aspartylphosphate" evidence="10">
    <location>
        <position position="55"/>
    </location>
</feature>
<dbReference type="Gene3D" id="1.10.10.60">
    <property type="entry name" value="Homeodomain-like"/>
    <property type="match status" value="2"/>
</dbReference>
<dbReference type="InterPro" id="IPR001789">
    <property type="entry name" value="Sig_transdc_resp-reg_receiver"/>
</dbReference>
<dbReference type="Pfam" id="PF00072">
    <property type="entry name" value="Response_reg"/>
    <property type="match status" value="1"/>
</dbReference>
<comment type="subcellular location">
    <subcellularLocation>
        <location evidence="1">Cytoplasm</location>
    </subcellularLocation>
</comment>
<evidence type="ECO:0000256" key="8">
    <source>
        <dbReference type="ARBA" id="ARBA00023163"/>
    </source>
</evidence>
<sequence length="264" mass="29657">MYKVVIIDDEPIIVRGLKKAVKWESLNCLVVGTAGDGAEGLEVIRREKPDILISDISMPKMDGLSMIAALKSEFPDMEVTILTGFRDFDYAQEAIRLGVCRFLLKPSKMEELDEALSTMLSNLKNNPSVANRLPEGQDETADENEEVLDSAASSFIVRNALAYIEKNYKERLKLADVADNVYVSQWHLSKLLNKYTGQNFSEILNNVRMEQAKRLLTNPSLRIGDIAEEVGFLDMAHFSRVFKKQVGISANEYRNTVLCEGKDS</sequence>
<keyword evidence="5" id="KW-0902">Two-component regulatory system</keyword>
<organism evidence="13 14">
    <name type="scientific">Kineothrix sedimenti</name>
    <dbReference type="NCBI Taxonomy" id="3123317"/>
    <lineage>
        <taxon>Bacteria</taxon>
        <taxon>Bacillati</taxon>
        <taxon>Bacillota</taxon>
        <taxon>Clostridia</taxon>
        <taxon>Lachnospirales</taxon>
        <taxon>Lachnospiraceae</taxon>
        <taxon>Kineothrix</taxon>
    </lineage>
</organism>
<keyword evidence="6" id="KW-0805">Transcription regulation</keyword>
<proteinExistence type="predicted"/>
<evidence type="ECO:0000259" key="12">
    <source>
        <dbReference type="PROSITE" id="PS50110"/>
    </source>
</evidence>
<keyword evidence="7" id="KW-0238">DNA-binding</keyword>
<accession>A0ABZ3EUM8</accession>
<reference evidence="13 14" key="1">
    <citation type="submission" date="2024-02" db="EMBL/GenBank/DDBJ databases">
        <title>Bacterial strain from lacustrine sediment.</title>
        <authorList>
            <person name="Petit C."/>
            <person name="Fadhlaoui K."/>
        </authorList>
    </citation>
    <scope>NUCLEOTIDE SEQUENCE [LARGE SCALE GENOMIC DNA]</scope>
    <source>
        <strain evidence="13 14">IPX-CK</strain>
    </source>
</reference>
<evidence type="ECO:0000256" key="5">
    <source>
        <dbReference type="ARBA" id="ARBA00023012"/>
    </source>
</evidence>
<dbReference type="Gene3D" id="3.40.50.2300">
    <property type="match status" value="1"/>
</dbReference>
<evidence type="ECO:0000256" key="6">
    <source>
        <dbReference type="ARBA" id="ARBA00023015"/>
    </source>
</evidence>
<dbReference type="Pfam" id="PF12833">
    <property type="entry name" value="HTH_18"/>
    <property type="match status" value="1"/>
</dbReference>
<dbReference type="Proteomes" id="UP001451571">
    <property type="component" value="Chromosome"/>
</dbReference>
<dbReference type="InterPro" id="IPR009057">
    <property type="entry name" value="Homeodomain-like_sf"/>
</dbReference>
<dbReference type="PROSITE" id="PS01124">
    <property type="entry name" value="HTH_ARAC_FAMILY_2"/>
    <property type="match status" value="1"/>
</dbReference>
<protein>
    <recommendedName>
        <fullName evidence="2">Stage 0 sporulation protein A homolog</fullName>
    </recommendedName>
</protein>
<name>A0ABZ3EUM8_9FIRM</name>
<dbReference type="InterPro" id="IPR018060">
    <property type="entry name" value="HTH_AraC"/>
</dbReference>
<dbReference type="InterPro" id="IPR051552">
    <property type="entry name" value="HptR"/>
</dbReference>
<feature type="domain" description="HTH araC/xylS-type" evidence="11">
    <location>
        <begin position="158"/>
        <end position="256"/>
    </location>
</feature>
<dbReference type="CDD" id="cd17536">
    <property type="entry name" value="REC_YesN-like"/>
    <property type="match status" value="1"/>
</dbReference>
<evidence type="ECO:0000256" key="2">
    <source>
        <dbReference type="ARBA" id="ARBA00018672"/>
    </source>
</evidence>
<evidence type="ECO:0000259" key="11">
    <source>
        <dbReference type="PROSITE" id="PS01124"/>
    </source>
</evidence>
<evidence type="ECO:0000256" key="7">
    <source>
        <dbReference type="ARBA" id="ARBA00023125"/>
    </source>
</evidence>
<gene>
    <name evidence="13" type="ORF">V6984_17650</name>
</gene>
<evidence type="ECO:0000313" key="14">
    <source>
        <dbReference type="Proteomes" id="UP001451571"/>
    </source>
</evidence>
<dbReference type="SUPFAM" id="SSF46689">
    <property type="entry name" value="Homeodomain-like"/>
    <property type="match status" value="2"/>
</dbReference>
<keyword evidence="8" id="KW-0804">Transcription</keyword>
<comment type="function">
    <text evidence="9">May play the central regulatory role in sporulation. It may be an element of the effector pathway responsible for the activation of sporulation genes in response to nutritional stress. Spo0A may act in concert with spo0H (a sigma factor) to control the expression of some genes that are critical to the sporulation process.</text>
</comment>
<dbReference type="RefSeq" id="WP_342756917.1">
    <property type="nucleotide sequence ID" value="NZ_CP146256.1"/>
</dbReference>
<evidence type="ECO:0000313" key="13">
    <source>
        <dbReference type="EMBL" id="XAH73309.1"/>
    </source>
</evidence>
<evidence type="ECO:0000256" key="4">
    <source>
        <dbReference type="ARBA" id="ARBA00022553"/>
    </source>
</evidence>
<feature type="domain" description="Response regulatory" evidence="12">
    <location>
        <begin position="3"/>
        <end position="120"/>
    </location>
</feature>
<dbReference type="PRINTS" id="PR00032">
    <property type="entry name" value="HTHARAC"/>
</dbReference>
<evidence type="ECO:0000256" key="9">
    <source>
        <dbReference type="ARBA" id="ARBA00024867"/>
    </source>
</evidence>
<keyword evidence="14" id="KW-1185">Reference proteome</keyword>
<dbReference type="SUPFAM" id="SSF52172">
    <property type="entry name" value="CheY-like"/>
    <property type="match status" value="1"/>
</dbReference>
<dbReference type="InterPro" id="IPR020449">
    <property type="entry name" value="Tscrpt_reg_AraC-type_HTH"/>
</dbReference>
<dbReference type="PANTHER" id="PTHR42713">
    <property type="entry name" value="HISTIDINE KINASE-RELATED"/>
    <property type="match status" value="1"/>
</dbReference>
<evidence type="ECO:0000256" key="10">
    <source>
        <dbReference type="PROSITE-ProRule" id="PRU00169"/>
    </source>
</evidence>
<dbReference type="InterPro" id="IPR018062">
    <property type="entry name" value="HTH_AraC-typ_CS"/>
</dbReference>
<evidence type="ECO:0000256" key="3">
    <source>
        <dbReference type="ARBA" id="ARBA00022490"/>
    </source>
</evidence>
<keyword evidence="4 10" id="KW-0597">Phosphoprotein</keyword>
<dbReference type="SMART" id="SM00448">
    <property type="entry name" value="REC"/>
    <property type="match status" value="1"/>
</dbReference>
<dbReference type="SMART" id="SM00342">
    <property type="entry name" value="HTH_ARAC"/>
    <property type="match status" value="1"/>
</dbReference>
<dbReference type="PROSITE" id="PS00041">
    <property type="entry name" value="HTH_ARAC_FAMILY_1"/>
    <property type="match status" value="1"/>
</dbReference>
<dbReference type="PROSITE" id="PS50110">
    <property type="entry name" value="RESPONSE_REGULATORY"/>
    <property type="match status" value="1"/>
</dbReference>
<keyword evidence="3" id="KW-0963">Cytoplasm</keyword>
<dbReference type="EMBL" id="CP146256">
    <property type="protein sequence ID" value="XAH73309.1"/>
    <property type="molecule type" value="Genomic_DNA"/>
</dbReference>
<dbReference type="InterPro" id="IPR011006">
    <property type="entry name" value="CheY-like_superfamily"/>
</dbReference>